<gene>
    <name evidence="4" type="ORF">E1298_20025</name>
</gene>
<keyword evidence="2" id="KW-0813">Transport</keyword>
<name>A0A4R5BKT2_9ACTN</name>
<dbReference type="OrthoDB" id="8663148at2"/>
<keyword evidence="3" id="KW-0732">Signal</keyword>
<evidence type="ECO:0000256" key="1">
    <source>
        <dbReference type="ARBA" id="ARBA00008520"/>
    </source>
</evidence>
<organism evidence="4 5">
    <name type="scientific">Actinomadura rubrisoli</name>
    <dbReference type="NCBI Taxonomy" id="2530368"/>
    <lineage>
        <taxon>Bacteria</taxon>
        <taxon>Bacillati</taxon>
        <taxon>Actinomycetota</taxon>
        <taxon>Actinomycetes</taxon>
        <taxon>Streptosporangiales</taxon>
        <taxon>Thermomonosporaceae</taxon>
        <taxon>Actinomadura</taxon>
    </lineage>
</organism>
<sequence length="399" mass="43183">MTVRLLAALVLLCGLTAACGSAPDKTVTVLGTWTGSEADAFKAVLSEFEKETGFKARYTGNRDARALLASELHNGRPHDTALFANSGELRSYAAAGALRPLGPPENDLTTATGPRGRRSYGIVVKASVKSLIWYDPRTISPDLRGRLAARQSWEGFARTAAELAPRPWCLGLADRSNSGWPGTDWIEDILLHEEGPEVYDDWVSGRLDWTSAPMRRAWQRFGSIVAGSGTRSILTTDYEKAGASMAPPGCRLTHAASFFTAFQSRSGGRDFVPFPGGQAVEVGGDFLGVFHDTEPARRLVAYLTTVRAQKKWIKQQGSGAFSLNPAVQPGDYPDALSQRIARILKTAEKDVHFDASDSMPTVMAAAFNHAVLEFTADPRRLDTILGALDKVRRATPSTT</sequence>
<evidence type="ECO:0000313" key="5">
    <source>
        <dbReference type="Proteomes" id="UP000294513"/>
    </source>
</evidence>
<keyword evidence="5" id="KW-1185">Reference proteome</keyword>
<comment type="caution">
    <text evidence="4">The sequence shown here is derived from an EMBL/GenBank/DDBJ whole genome shotgun (WGS) entry which is preliminary data.</text>
</comment>
<dbReference type="PANTHER" id="PTHR43649:SF29">
    <property type="entry name" value="OSMOPROTECTIVE COMPOUNDS-BINDING PROTEIN GGTB"/>
    <property type="match status" value="1"/>
</dbReference>
<proteinExistence type="inferred from homology"/>
<dbReference type="PROSITE" id="PS51257">
    <property type="entry name" value="PROKAR_LIPOPROTEIN"/>
    <property type="match status" value="1"/>
</dbReference>
<dbReference type="Proteomes" id="UP000294513">
    <property type="component" value="Unassembled WGS sequence"/>
</dbReference>
<evidence type="ECO:0000256" key="2">
    <source>
        <dbReference type="ARBA" id="ARBA00022448"/>
    </source>
</evidence>
<dbReference type="Gene3D" id="3.40.190.10">
    <property type="entry name" value="Periplasmic binding protein-like II"/>
    <property type="match status" value="2"/>
</dbReference>
<evidence type="ECO:0000256" key="3">
    <source>
        <dbReference type="SAM" id="SignalP"/>
    </source>
</evidence>
<dbReference type="SUPFAM" id="SSF53850">
    <property type="entry name" value="Periplasmic binding protein-like II"/>
    <property type="match status" value="1"/>
</dbReference>
<reference evidence="4 5" key="1">
    <citation type="submission" date="2019-03" db="EMBL/GenBank/DDBJ databases">
        <title>Draft genome sequences of novel Actinobacteria.</title>
        <authorList>
            <person name="Sahin N."/>
            <person name="Ay H."/>
            <person name="Saygin H."/>
        </authorList>
    </citation>
    <scope>NUCLEOTIDE SEQUENCE [LARGE SCALE GENOMIC DNA]</scope>
    <source>
        <strain evidence="4 5">H3C3</strain>
    </source>
</reference>
<accession>A0A4R5BKT2</accession>
<dbReference type="InterPro" id="IPR050490">
    <property type="entry name" value="Bact_solute-bd_prot1"/>
</dbReference>
<feature type="chain" id="PRO_5020613491" evidence="3">
    <location>
        <begin position="23"/>
        <end position="399"/>
    </location>
</feature>
<feature type="signal peptide" evidence="3">
    <location>
        <begin position="1"/>
        <end position="22"/>
    </location>
</feature>
<evidence type="ECO:0000313" key="4">
    <source>
        <dbReference type="EMBL" id="TDD84422.1"/>
    </source>
</evidence>
<dbReference type="RefSeq" id="WP_131895435.1">
    <property type="nucleotide sequence ID" value="NZ_SMKU01000102.1"/>
</dbReference>
<dbReference type="EMBL" id="SMKU01000102">
    <property type="protein sequence ID" value="TDD84422.1"/>
    <property type="molecule type" value="Genomic_DNA"/>
</dbReference>
<protein>
    <submittedName>
        <fullName evidence="4">Carbohydrate ABC transporter substrate-binding protein</fullName>
    </submittedName>
</protein>
<comment type="similarity">
    <text evidence="1">Belongs to the bacterial solute-binding protein 1 family.</text>
</comment>
<dbReference type="AlphaFoldDB" id="A0A4R5BKT2"/>
<dbReference type="PANTHER" id="PTHR43649">
    <property type="entry name" value="ARABINOSE-BINDING PROTEIN-RELATED"/>
    <property type="match status" value="1"/>
</dbReference>